<reference evidence="1" key="1">
    <citation type="submission" date="2020-05" db="EMBL/GenBank/DDBJ databases">
        <title>Mycena genomes resolve the evolution of fungal bioluminescence.</title>
        <authorList>
            <person name="Tsai I.J."/>
        </authorList>
    </citation>
    <scope>NUCLEOTIDE SEQUENCE</scope>
    <source>
        <strain evidence="1">CCC161011</strain>
    </source>
</reference>
<dbReference type="OrthoDB" id="2750929at2759"/>
<dbReference type="AlphaFoldDB" id="A0A8H7D1N6"/>
<evidence type="ECO:0000313" key="1">
    <source>
        <dbReference type="EMBL" id="KAF7356142.1"/>
    </source>
</evidence>
<name>A0A8H7D1N6_9AGAR</name>
<gene>
    <name evidence="1" type="ORF">MVEN_00944900</name>
</gene>
<proteinExistence type="predicted"/>
<evidence type="ECO:0000313" key="2">
    <source>
        <dbReference type="Proteomes" id="UP000620124"/>
    </source>
</evidence>
<organism evidence="1 2">
    <name type="scientific">Mycena venus</name>
    <dbReference type="NCBI Taxonomy" id="2733690"/>
    <lineage>
        <taxon>Eukaryota</taxon>
        <taxon>Fungi</taxon>
        <taxon>Dikarya</taxon>
        <taxon>Basidiomycota</taxon>
        <taxon>Agaricomycotina</taxon>
        <taxon>Agaricomycetes</taxon>
        <taxon>Agaricomycetidae</taxon>
        <taxon>Agaricales</taxon>
        <taxon>Marasmiineae</taxon>
        <taxon>Mycenaceae</taxon>
        <taxon>Mycena</taxon>
    </lineage>
</organism>
<accession>A0A8H7D1N6</accession>
<dbReference type="EMBL" id="JACAZI010000007">
    <property type="protein sequence ID" value="KAF7356142.1"/>
    <property type="molecule type" value="Genomic_DNA"/>
</dbReference>
<comment type="caution">
    <text evidence="1">The sequence shown here is derived from an EMBL/GenBank/DDBJ whole genome shotgun (WGS) entry which is preliminary data.</text>
</comment>
<sequence length="337" mass="38425">MVPPLRSAPRVLFRPKRLPFWFSARCYAKVRLEEPGPQHKSPKSLGGPPRNLISTLNPSLLVPNDYLDLSHRKWVIVRFPKSRGESTASIWYEKVVHDFIPFPEKSAGFLYFSRDPQAAPLEGYIRLRVTPNNASPSSFHDGHDLLSPSGYPWQIILPQVASRSNYARFRDQLLEENLVTAEELSQSRSLFGHRRRINPEATLFRLTQEFPVNFASPSYLTVVGSKTLHVLRCNLFRASRAGGDYFPWTGSAVVRFEPSTMPEHARRRVVHLRIERIVDRVVSNAKGYHALINEPQEGQLLSVSPRGTSQPWAYDMDRKNSSLAAGLRILWDDSRIS</sequence>
<dbReference type="Proteomes" id="UP000620124">
    <property type="component" value="Unassembled WGS sequence"/>
</dbReference>
<protein>
    <submittedName>
        <fullName evidence="1">Uncharacterized protein</fullName>
    </submittedName>
</protein>
<keyword evidence="2" id="KW-1185">Reference proteome</keyword>